<dbReference type="PANTHER" id="PTHR30592:SF1">
    <property type="entry name" value="SULFUR CARRIER PROTEIN FDHD"/>
    <property type="match status" value="1"/>
</dbReference>
<dbReference type="GO" id="GO:0005737">
    <property type="term" value="C:cytoplasm"/>
    <property type="evidence" value="ECO:0007669"/>
    <property type="project" value="UniProtKB-SubCell"/>
</dbReference>
<protein>
    <recommendedName>
        <fullName evidence="3">Sulfur carrier protein FdhD</fullName>
    </recommendedName>
</protein>
<dbReference type="Gene3D" id="3.40.140.10">
    <property type="entry name" value="Cytidine Deaminase, domain 2"/>
    <property type="match status" value="1"/>
</dbReference>
<dbReference type="AlphaFoldDB" id="A0A2W2AS96"/>
<reference evidence="5" key="1">
    <citation type="submission" date="2018-06" db="EMBL/GenBank/DDBJ databases">
        <title>Aestuariibacter litoralis strain KCTC 52945T.</title>
        <authorList>
            <person name="Li X."/>
            <person name="Salam N."/>
            <person name="Li J.-L."/>
            <person name="Chen Y.-M."/>
            <person name="Yang Z.-W."/>
            <person name="Zhang L.-Y."/>
            <person name="Han M.-X."/>
            <person name="Xiao M."/>
            <person name="Li W.-J."/>
        </authorList>
    </citation>
    <scope>NUCLEOTIDE SEQUENCE [LARGE SCALE GENOMIC DNA]</scope>
    <source>
        <strain evidence="5">KCTC 52945</strain>
    </source>
</reference>
<organism evidence="4 5">
    <name type="scientific">Aestuariivirga litoralis</name>
    <dbReference type="NCBI Taxonomy" id="2650924"/>
    <lineage>
        <taxon>Bacteria</taxon>
        <taxon>Pseudomonadati</taxon>
        <taxon>Pseudomonadota</taxon>
        <taxon>Alphaproteobacteria</taxon>
        <taxon>Hyphomicrobiales</taxon>
        <taxon>Aestuariivirgaceae</taxon>
        <taxon>Aestuariivirga</taxon>
    </lineage>
</organism>
<proteinExistence type="inferred from homology"/>
<dbReference type="GO" id="GO:0016783">
    <property type="term" value="F:sulfurtransferase activity"/>
    <property type="evidence" value="ECO:0007669"/>
    <property type="project" value="InterPro"/>
</dbReference>
<dbReference type="Proteomes" id="UP000248795">
    <property type="component" value="Unassembled WGS sequence"/>
</dbReference>
<comment type="subcellular location">
    <subcellularLocation>
        <location evidence="3">Cytoplasm</location>
    </subcellularLocation>
</comment>
<dbReference type="Pfam" id="PF02634">
    <property type="entry name" value="FdhD-NarQ"/>
    <property type="match status" value="1"/>
</dbReference>
<accession>A0A2W2AS96</accession>
<dbReference type="GO" id="GO:0097163">
    <property type="term" value="F:sulfur carrier activity"/>
    <property type="evidence" value="ECO:0007669"/>
    <property type="project" value="UniProtKB-UniRule"/>
</dbReference>
<dbReference type="NCBIfam" id="TIGR00129">
    <property type="entry name" value="fdhD_narQ"/>
    <property type="match status" value="1"/>
</dbReference>
<comment type="caution">
    <text evidence="3">Lacks conserved residue(s) required for the propagation of feature annotation.</text>
</comment>
<dbReference type="PIRSF" id="PIRSF015626">
    <property type="entry name" value="FdhD"/>
    <property type="match status" value="1"/>
</dbReference>
<gene>
    <name evidence="3" type="primary">fdhD</name>
    <name evidence="4" type="ORF">DK847_04815</name>
</gene>
<name>A0A2W2AS96_9HYPH</name>
<dbReference type="HAMAP" id="MF_00187">
    <property type="entry name" value="FdhD"/>
    <property type="match status" value="1"/>
</dbReference>
<dbReference type="SUPFAM" id="SSF53927">
    <property type="entry name" value="Cytidine deaminase-like"/>
    <property type="match status" value="1"/>
</dbReference>
<evidence type="ECO:0000256" key="1">
    <source>
        <dbReference type="ARBA" id="ARBA00022490"/>
    </source>
</evidence>
<evidence type="ECO:0000313" key="4">
    <source>
        <dbReference type="EMBL" id="PZF78211.1"/>
    </source>
</evidence>
<keyword evidence="1 3" id="KW-0963">Cytoplasm</keyword>
<evidence type="ECO:0000256" key="2">
    <source>
        <dbReference type="ARBA" id="ARBA00023150"/>
    </source>
</evidence>
<dbReference type="EMBL" id="QKVK01000002">
    <property type="protein sequence ID" value="PZF78211.1"/>
    <property type="molecule type" value="Genomic_DNA"/>
</dbReference>
<sequence>MKRQRPPVHPGDVEALRTSIAAHGILHTLAGDEETIWQVPEEVPLAVQFNSQSYAVMMGTPADFEDFAIGFAIAEGLIAKASDVTAVLVLPTEQGYAIDLSVPEEKINRDRMAKRSLEGRTGCGLCGIEDMKDAIRMPSRRLPAVALSPQAVARAYEQLPAHQPMSRVNRTVHAAAWCSVDGEILLSREDVGRHNALDKLIGALAREGRDLGQGFVLMSSRCSFELVQKCAIAGIGALATVSAPTALALSLARQAHLKLAALAGRGVMIFDRD</sequence>
<keyword evidence="2 3" id="KW-0501">Molybdenum cofactor biosynthesis</keyword>
<dbReference type="PANTHER" id="PTHR30592">
    <property type="entry name" value="FORMATE DEHYDROGENASE"/>
    <property type="match status" value="1"/>
</dbReference>
<keyword evidence="4" id="KW-0808">Transferase</keyword>
<evidence type="ECO:0000256" key="3">
    <source>
        <dbReference type="HAMAP-Rule" id="MF_00187"/>
    </source>
</evidence>
<dbReference type="Gene3D" id="3.10.20.10">
    <property type="match status" value="1"/>
</dbReference>
<evidence type="ECO:0000313" key="5">
    <source>
        <dbReference type="Proteomes" id="UP000248795"/>
    </source>
</evidence>
<dbReference type="InterPro" id="IPR003786">
    <property type="entry name" value="FdhD"/>
</dbReference>
<comment type="similarity">
    <text evidence="3">Belongs to the FdhD family.</text>
</comment>
<dbReference type="InterPro" id="IPR016193">
    <property type="entry name" value="Cytidine_deaminase-like"/>
</dbReference>
<comment type="function">
    <text evidence="3">Required for formate dehydrogenase (FDH) activity. Acts as a sulfur carrier protein that transfers sulfur from IscS to the molybdenum cofactor prior to its insertion into FDH.</text>
</comment>
<keyword evidence="5" id="KW-1185">Reference proteome</keyword>
<feature type="active site" description="Cysteine persulfide intermediate" evidence="3">
    <location>
        <position position="123"/>
    </location>
</feature>
<dbReference type="GO" id="GO:0006777">
    <property type="term" value="P:Mo-molybdopterin cofactor biosynthetic process"/>
    <property type="evidence" value="ECO:0007669"/>
    <property type="project" value="UniProtKB-UniRule"/>
</dbReference>
<comment type="caution">
    <text evidence="4">The sequence shown here is derived from an EMBL/GenBank/DDBJ whole genome shotgun (WGS) entry which is preliminary data.</text>
</comment>